<dbReference type="PANTHER" id="PTHR48075:SF5">
    <property type="entry name" value="3-HYDROXYBUTYRYL-COA DEHYDROGENASE"/>
    <property type="match status" value="1"/>
</dbReference>
<feature type="binding site" evidence="3">
    <location>
        <position position="272"/>
    </location>
    <ligand>
        <name>NAD(+)</name>
        <dbReference type="ChEBI" id="CHEBI:57540"/>
    </ligand>
</feature>
<organism evidence="6 7">
    <name type="scientific">Sphingobium nicotianae</name>
    <dbReference type="NCBI Taxonomy" id="2782607"/>
    <lineage>
        <taxon>Bacteria</taxon>
        <taxon>Pseudomonadati</taxon>
        <taxon>Pseudomonadota</taxon>
        <taxon>Alphaproteobacteria</taxon>
        <taxon>Sphingomonadales</taxon>
        <taxon>Sphingomonadaceae</taxon>
        <taxon>Sphingobium</taxon>
    </lineage>
</organism>
<dbReference type="AlphaFoldDB" id="A0A9X1DA56"/>
<feature type="binding site" evidence="3">
    <location>
        <begin position="8"/>
        <end position="13"/>
    </location>
    <ligand>
        <name>NAD(+)</name>
        <dbReference type="ChEBI" id="CHEBI:57540"/>
    </ligand>
</feature>
<evidence type="ECO:0000256" key="3">
    <source>
        <dbReference type="PIRSR" id="PIRSR000105-2"/>
    </source>
</evidence>
<dbReference type="InterPro" id="IPR013328">
    <property type="entry name" value="6PGD_dom2"/>
</dbReference>
<dbReference type="InterPro" id="IPR008927">
    <property type="entry name" value="6-PGluconate_DH-like_C_sf"/>
</dbReference>
<dbReference type="GO" id="GO:0070403">
    <property type="term" value="F:NAD+ binding"/>
    <property type="evidence" value="ECO:0007669"/>
    <property type="project" value="InterPro"/>
</dbReference>
<keyword evidence="3" id="KW-0520">NAD</keyword>
<feature type="binding site" evidence="3">
    <location>
        <position position="31"/>
    </location>
    <ligand>
        <name>NAD(+)</name>
        <dbReference type="ChEBI" id="CHEBI:57540"/>
    </ligand>
</feature>
<feature type="binding site" evidence="3">
    <location>
        <position position="90"/>
    </location>
    <ligand>
        <name>NAD(+)</name>
        <dbReference type="ChEBI" id="CHEBI:57540"/>
    </ligand>
</feature>
<feature type="site" description="Important for catalytic activity" evidence="2">
    <location>
        <position position="138"/>
    </location>
</feature>
<dbReference type="GO" id="GO:0006631">
    <property type="term" value="P:fatty acid metabolic process"/>
    <property type="evidence" value="ECO:0007669"/>
    <property type="project" value="InterPro"/>
</dbReference>
<dbReference type="Pfam" id="PF02737">
    <property type="entry name" value="3HCDH_N"/>
    <property type="match status" value="1"/>
</dbReference>
<dbReference type="GO" id="GO:0008691">
    <property type="term" value="F:3-hydroxybutyryl-CoA dehydrogenase activity"/>
    <property type="evidence" value="ECO:0007669"/>
    <property type="project" value="UniProtKB-EC"/>
</dbReference>
<dbReference type="InterPro" id="IPR022694">
    <property type="entry name" value="3-OHacyl-CoA_DH"/>
</dbReference>
<dbReference type="NCBIfam" id="NF005875">
    <property type="entry name" value="PRK07819.1"/>
    <property type="match status" value="1"/>
</dbReference>
<dbReference type="PANTHER" id="PTHR48075">
    <property type="entry name" value="3-HYDROXYACYL-COA DEHYDROGENASE FAMILY PROTEIN"/>
    <property type="match status" value="1"/>
</dbReference>
<dbReference type="SUPFAM" id="SSF48179">
    <property type="entry name" value="6-phosphogluconate dehydrogenase C-terminal domain-like"/>
    <property type="match status" value="1"/>
</dbReference>
<name>A0A9X1DA56_9SPHN</name>
<sequence length="289" mass="30702">MRKVGVIGAGQMGAGIAQVAAQAGYDVLLRDVDLGRAEAGKAGIEKRLKRAVDNGKLEATDVQTALGRITPLADLDPFARCDLVIEAATEREEIKRAIFADVSKLLGKSAILASNTSSIPITRLAQASADPARFIGVHFFNPVPVMGLIEVIRGLATAPETVSAVEDFAKSLGKDVVHSFDAPGFIVNRILMPMLNEAIFALGEGVANVTDIDTAIRLGLNHPMGPLTLADFVGLDTCLEICKVLFSTTGDPKFRPAPLLVKYVEAGWLGRKSGKGFYDYSGTEPVPTR</sequence>
<dbReference type="PIRSF" id="PIRSF000105">
    <property type="entry name" value="HCDH"/>
    <property type="match status" value="1"/>
</dbReference>
<reference evidence="6" key="1">
    <citation type="submission" date="2021-05" db="EMBL/GenBank/DDBJ databases">
        <title>Genome of Sphingobium sp. strain.</title>
        <authorList>
            <person name="Fan R."/>
        </authorList>
    </citation>
    <scope>NUCLEOTIDE SEQUENCE</scope>
    <source>
        <strain evidence="6">H33</strain>
    </source>
</reference>
<keyword evidence="1 6" id="KW-0560">Oxidoreductase</keyword>
<dbReference type="Proteomes" id="UP001138757">
    <property type="component" value="Unassembled WGS sequence"/>
</dbReference>
<dbReference type="InterPro" id="IPR036291">
    <property type="entry name" value="NAD(P)-bd_dom_sf"/>
</dbReference>
<dbReference type="RefSeq" id="WP_214621968.1">
    <property type="nucleotide sequence ID" value="NZ_JAHGAW010000003.1"/>
</dbReference>
<feature type="domain" description="3-hydroxyacyl-CoA dehydrogenase C-terminal" evidence="4">
    <location>
        <begin position="184"/>
        <end position="280"/>
    </location>
</feature>
<dbReference type="Gene3D" id="3.40.50.720">
    <property type="entry name" value="NAD(P)-binding Rossmann-like Domain"/>
    <property type="match status" value="1"/>
</dbReference>
<keyword evidence="7" id="KW-1185">Reference proteome</keyword>
<feature type="domain" description="3-hydroxyacyl-CoA dehydrogenase NAD binding" evidence="5">
    <location>
        <begin position="3"/>
        <end position="179"/>
    </location>
</feature>
<evidence type="ECO:0000259" key="4">
    <source>
        <dbReference type="Pfam" id="PF00725"/>
    </source>
</evidence>
<gene>
    <name evidence="6" type="ORF">KK488_04520</name>
</gene>
<dbReference type="InterPro" id="IPR006108">
    <property type="entry name" value="3HC_DH_C"/>
</dbReference>
<feature type="binding site" evidence="3">
    <location>
        <position position="95"/>
    </location>
    <ligand>
        <name>NAD(+)</name>
        <dbReference type="ChEBI" id="CHEBI:57540"/>
    </ligand>
</feature>
<evidence type="ECO:0000256" key="1">
    <source>
        <dbReference type="ARBA" id="ARBA00023002"/>
    </source>
</evidence>
<feature type="binding site" evidence="3">
    <location>
        <position position="117"/>
    </location>
    <ligand>
        <name>NAD(+)</name>
        <dbReference type="ChEBI" id="CHEBI:57540"/>
    </ligand>
</feature>
<proteinExistence type="predicted"/>
<dbReference type="Gene3D" id="1.10.1040.10">
    <property type="entry name" value="N-(1-d-carboxylethyl)-l-norvaline Dehydrogenase, domain 2"/>
    <property type="match status" value="1"/>
</dbReference>
<dbReference type="EC" id="1.1.1.157" evidence="6"/>
<evidence type="ECO:0000259" key="5">
    <source>
        <dbReference type="Pfam" id="PF02737"/>
    </source>
</evidence>
<dbReference type="EMBL" id="JAHGAW010000003">
    <property type="protein sequence ID" value="MBT2186205.1"/>
    <property type="molecule type" value="Genomic_DNA"/>
</dbReference>
<accession>A0A9X1DA56</accession>
<evidence type="ECO:0000256" key="2">
    <source>
        <dbReference type="PIRSR" id="PIRSR000105-1"/>
    </source>
</evidence>
<evidence type="ECO:0000313" key="7">
    <source>
        <dbReference type="Proteomes" id="UP001138757"/>
    </source>
</evidence>
<dbReference type="Pfam" id="PF00725">
    <property type="entry name" value="3HCDH"/>
    <property type="match status" value="1"/>
</dbReference>
<protein>
    <submittedName>
        <fullName evidence="6">3-hydroxybutyryl-CoA dehydrogenase</fullName>
        <ecNumber evidence="6">1.1.1.157</ecNumber>
    </submittedName>
</protein>
<feature type="binding site" evidence="3">
    <location>
        <position position="141"/>
    </location>
    <ligand>
        <name>NAD(+)</name>
        <dbReference type="ChEBI" id="CHEBI:57540"/>
    </ligand>
</feature>
<dbReference type="FunFam" id="3.40.50.720:FF:000009">
    <property type="entry name" value="Fatty oxidation complex, alpha subunit"/>
    <property type="match status" value="1"/>
</dbReference>
<evidence type="ECO:0000313" key="6">
    <source>
        <dbReference type="EMBL" id="MBT2186205.1"/>
    </source>
</evidence>
<dbReference type="InterPro" id="IPR006176">
    <property type="entry name" value="3-OHacyl-CoA_DH_NAD-bd"/>
</dbReference>
<dbReference type="SUPFAM" id="SSF51735">
    <property type="entry name" value="NAD(P)-binding Rossmann-fold domains"/>
    <property type="match status" value="1"/>
</dbReference>
<comment type="caution">
    <text evidence="6">The sequence shown here is derived from an EMBL/GenBank/DDBJ whole genome shotgun (WGS) entry which is preliminary data.</text>
</comment>